<name>A0A645DAC5_9ZZZZ</name>
<protein>
    <submittedName>
        <fullName evidence="1">Uncharacterized protein</fullName>
    </submittedName>
</protein>
<reference evidence="1" key="1">
    <citation type="submission" date="2019-08" db="EMBL/GenBank/DDBJ databases">
        <authorList>
            <person name="Kucharzyk K."/>
            <person name="Murdoch R.W."/>
            <person name="Higgins S."/>
            <person name="Loffler F."/>
        </authorList>
    </citation>
    <scope>NUCLEOTIDE SEQUENCE</scope>
</reference>
<comment type="caution">
    <text evidence="1">The sequence shown here is derived from an EMBL/GenBank/DDBJ whole genome shotgun (WGS) entry which is preliminary data.</text>
</comment>
<evidence type="ECO:0000313" key="1">
    <source>
        <dbReference type="EMBL" id="MPM86149.1"/>
    </source>
</evidence>
<organism evidence="1">
    <name type="scientific">bioreactor metagenome</name>
    <dbReference type="NCBI Taxonomy" id="1076179"/>
    <lineage>
        <taxon>unclassified sequences</taxon>
        <taxon>metagenomes</taxon>
        <taxon>ecological metagenomes</taxon>
    </lineage>
</organism>
<gene>
    <name evidence="1" type="ORF">SDC9_133232</name>
</gene>
<proteinExistence type="predicted"/>
<sequence>MSLNFFVHQRFNFKRIHIAADNQAQIIDNKIKHYGIGKNARIAGEDFTFFWVFDVALKREHALLT</sequence>
<dbReference type="EMBL" id="VSSQ01034263">
    <property type="protein sequence ID" value="MPM86149.1"/>
    <property type="molecule type" value="Genomic_DNA"/>
</dbReference>
<accession>A0A645DAC5</accession>
<dbReference type="AlphaFoldDB" id="A0A645DAC5"/>